<protein>
    <submittedName>
        <fullName evidence="7">6-phospho-beta-glucosidase</fullName>
        <ecNumber evidence="7">3.2.1.86</ecNumber>
    </submittedName>
</protein>
<dbReference type="SUPFAM" id="SSF51445">
    <property type="entry name" value="(Trans)glycosidases"/>
    <property type="match status" value="1"/>
</dbReference>
<dbReference type="PROSITE" id="PS00653">
    <property type="entry name" value="GLYCOSYL_HYDROL_F1_2"/>
    <property type="match status" value="1"/>
</dbReference>
<keyword evidence="2 5" id="KW-0326">Glycosidase</keyword>
<feature type="active site" description="Nucleophile" evidence="3">
    <location>
        <position position="396"/>
    </location>
</feature>
<dbReference type="RefSeq" id="WP_213533712.1">
    <property type="nucleotide sequence ID" value="NZ_BOVQ01000002.1"/>
</dbReference>
<dbReference type="Pfam" id="PF00232">
    <property type="entry name" value="Glyco_hydro_1"/>
    <property type="match status" value="1"/>
</dbReference>
<gene>
    <name evidence="7" type="ORF">ACFO26_03370</name>
</gene>
<dbReference type="InterPro" id="IPR001360">
    <property type="entry name" value="Glyco_hydro_1"/>
</dbReference>
<dbReference type="EC" id="3.2.1.86" evidence="7"/>
<dbReference type="NCBIfam" id="NF011589">
    <property type="entry name" value="PRK15014.1"/>
    <property type="match status" value="1"/>
</dbReference>
<name>A0ABV9JD83_9LACT</name>
<evidence type="ECO:0000256" key="2">
    <source>
        <dbReference type="ARBA" id="ARBA00023295"/>
    </source>
</evidence>
<dbReference type="PANTHER" id="PTHR10353:SF85">
    <property type="entry name" value="ARYL-PHOSPHO-BETA-D-GLUCOSIDASE BGLA"/>
    <property type="match status" value="1"/>
</dbReference>
<dbReference type="InterPro" id="IPR033132">
    <property type="entry name" value="GH_1_N_CS"/>
</dbReference>
<evidence type="ECO:0000256" key="3">
    <source>
        <dbReference type="PROSITE-ProRule" id="PRU10055"/>
    </source>
</evidence>
<sequence>MTLRKDFLWGGAVAAHQLEGGWNKGGKGPSVADVMTAGANGVERKITDGVIPGENYPNHEAIDFYGHYKEDVALFTELGLKCFRTSIAWTRIFPNGDETEPNEEGLQFYDDLFDECLKNGIEPVITLSHFELPYHLVTEYGGFRNRKLIDFFVRFAEVVMTRYKDKVKYWMTFNEINNQANFNRDFAPFTNSGLKFTAEDNREEVMYQAAHYELVASAKVVEIGHKINPDFQIGCMIAMCPIYPATMNPNDMMAATVAMRRRYWFADVHVRGHYPAYLKSYFARKDFKLDITAEDEAALAKGCVDYIGFSYYMSFAIQDQATNDRGAKDKSHASSGNADTREHLGAPEFDYNEDTDLIKNNFVEASEWGWQIDPMGLRWALSWFYERYEKPLFIVENGFGAVDEVEADGSIHDPYRIDYLKAHIKAMEDAVTYEGVDLMGYTPWGFIDLVSAGTGEMKKRYGMIYVDKDNEGNGTLARSKKDSFNWYQKVIATNGEEL</sequence>
<dbReference type="PROSITE" id="PS00572">
    <property type="entry name" value="GLYCOSYL_HYDROL_F1_1"/>
    <property type="match status" value="1"/>
</dbReference>
<dbReference type="PRINTS" id="PR00131">
    <property type="entry name" value="GLHYDRLASE1"/>
</dbReference>
<comment type="caution">
    <text evidence="7">The sequence shown here is derived from an EMBL/GenBank/DDBJ whole genome shotgun (WGS) entry which is preliminary data.</text>
</comment>
<keyword evidence="8" id="KW-1185">Reference proteome</keyword>
<dbReference type="Proteomes" id="UP001595987">
    <property type="component" value="Unassembled WGS sequence"/>
</dbReference>
<evidence type="ECO:0000313" key="8">
    <source>
        <dbReference type="Proteomes" id="UP001595987"/>
    </source>
</evidence>
<evidence type="ECO:0000256" key="1">
    <source>
        <dbReference type="ARBA" id="ARBA00010838"/>
    </source>
</evidence>
<comment type="similarity">
    <text evidence="1 4">Belongs to the glycosyl hydrolase 1 family.</text>
</comment>
<dbReference type="InterPro" id="IPR018120">
    <property type="entry name" value="Glyco_hydro_1_AS"/>
</dbReference>
<dbReference type="PANTHER" id="PTHR10353">
    <property type="entry name" value="GLYCOSYL HYDROLASE"/>
    <property type="match status" value="1"/>
</dbReference>
<dbReference type="InterPro" id="IPR017853">
    <property type="entry name" value="GH"/>
</dbReference>
<reference evidence="8" key="1">
    <citation type="journal article" date="2019" name="Int. J. Syst. Evol. Microbiol.">
        <title>The Global Catalogue of Microorganisms (GCM) 10K type strain sequencing project: providing services to taxonomists for standard genome sequencing and annotation.</title>
        <authorList>
            <consortium name="The Broad Institute Genomics Platform"/>
            <consortium name="The Broad Institute Genome Sequencing Center for Infectious Disease"/>
            <person name="Wu L."/>
            <person name="Ma J."/>
        </authorList>
    </citation>
    <scope>NUCLEOTIDE SEQUENCE [LARGE SCALE GENOMIC DNA]</scope>
    <source>
        <strain evidence="8">CCUG 63287</strain>
    </source>
</reference>
<evidence type="ECO:0000256" key="5">
    <source>
        <dbReference type="RuleBase" id="RU004468"/>
    </source>
</evidence>
<organism evidence="7 8">
    <name type="scientific">Lactococcus nasutitermitis</name>
    <dbReference type="NCBI Taxonomy" id="1652957"/>
    <lineage>
        <taxon>Bacteria</taxon>
        <taxon>Bacillati</taxon>
        <taxon>Bacillota</taxon>
        <taxon>Bacilli</taxon>
        <taxon>Lactobacillales</taxon>
        <taxon>Streptococcaceae</taxon>
        <taxon>Lactococcus</taxon>
    </lineage>
</organism>
<accession>A0ABV9JD83</accession>
<evidence type="ECO:0000256" key="6">
    <source>
        <dbReference type="SAM" id="MobiDB-lite"/>
    </source>
</evidence>
<evidence type="ECO:0000313" key="7">
    <source>
        <dbReference type="EMBL" id="MFC4651938.1"/>
    </source>
</evidence>
<dbReference type="NCBIfam" id="NF007154">
    <property type="entry name" value="PRK09589.1"/>
    <property type="match status" value="1"/>
</dbReference>
<dbReference type="GO" id="GO:0008706">
    <property type="term" value="F:6-phospho-beta-glucosidase activity"/>
    <property type="evidence" value="ECO:0007669"/>
    <property type="project" value="UniProtKB-EC"/>
</dbReference>
<dbReference type="EMBL" id="JBHSGD010000004">
    <property type="protein sequence ID" value="MFC4651938.1"/>
    <property type="molecule type" value="Genomic_DNA"/>
</dbReference>
<evidence type="ECO:0000256" key="4">
    <source>
        <dbReference type="RuleBase" id="RU003690"/>
    </source>
</evidence>
<keyword evidence="5 7" id="KW-0378">Hydrolase</keyword>
<dbReference type="Gene3D" id="3.20.20.80">
    <property type="entry name" value="Glycosidases"/>
    <property type="match status" value="1"/>
</dbReference>
<feature type="region of interest" description="Disordered" evidence="6">
    <location>
        <begin position="326"/>
        <end position="345"/>
    </location>
</feature>
<proteinExistence type="inferred from homology"/>